<reference evidence="2 3" key="1">
    <citation type="submission" date="2015-01" db="EMBL/GenBank/DDBJ databases">
        <title>Enhanced salinomycin production by adjusting the supply of polyketide extender units in Streptomyce albus DSM 41398.</title>
        <authorList>
            <person name="Lu C."/>
        </authorList>
    </citation>
    <scope>NUCLEOTIDE SEQUENCE [LARGE SCALE GENOMIC DNA]</scope>
    <source>
        <strain evidence="3">ATCC 21838 / DSM 41398 / FERM P-419 / JCM 4703 / NBRC 107858</strain>
    </source>
</reference>
<evidence type="ECO:0000313" key="2">
    <source>
        <dbReference type="EMBL" id="AJE87597.1"/>
    </source>
</evidence>
<evidence type="ECO:0000259" key="1">
    <source>
        <dbReference type="Pfam" id="PF12172"/>
    </source>
</evidence>
<dbReference type="SUPFAM" id="SSF50249">
    <property type="entry name" value="Nucleic acid-binding proteins"/>
    <property type="match status" value="1"/>
</dbReference>
<accession>A0A0B5FAV2</accession>
<keyword evidence="3" id="KW-1185">Reference proteome</keyword>
<dbReference type="Proteomes" id="UP000031523">
    <property type="component" value="Chromosome"/>
</dbReference>
<evidence type="ECO:0000313" key="3">
    <source>
        <dbReference type="Proteomes" id="UP000031523"/>
    </source>
</evidence>
<dbReference type="InterPro" id="IPR022002">
    <property type="entry name" value="ChsH2_Znr"/>
</dbReference>
<dbReference type="EMBL" id="CP010519">
    <property type="protein sequence ID" value="AJE87597.1"/>
    <property type="molecule type" value="Genomic_DNA"/>
</dbReference>
<gene>
    <name evidence="2" type="ORF">SLNWT_7221</name>
</gene>
<name>A0A0B5FAV2_STRA4</name>
<dbReference type="InterPro" id="IPR012340">
    <property type="entry name" value="NA-bd_OB-fold"/>
</dbReference>
<dbReference type="AlphaFoldDB" id="A0A0B5FAV2"/>
<protein>
    <recommendedName>
        <fullName evidence="1">ChsH2 rubredoxin-like zinc ribbon domain-containing protein</fullName>
    </recommendedName>
</protein>
<organism evidence="2 3">
    <name type="scientific">Streptomyces albus (strain ATCC 21838 / DSM 41398 / FERM P-419 / JCM 4703 / NBRC 107858)</name>
    <dbReference type="NCBI Taxonomy" id="1081613"/>
    <lineage>
        <taxon>Bacteria</taxon>
        <taxon>Bacillati</taxon>
        <taxon>Actinomycetota</taxon>
        <taxon>Actinomycetes</taxon>
        <taxon>Kitasatosporales</taxon>
        <taxon>Streptomycetaceae</taxon>
        <taxon>Streptomyces</taxon>
    </lineage>
</organism>
<feature type="domain" description="ChsH2 rubredoxin-like zinc ribbon" evidence="1">
    <location>
        <begin position="23"/>
        <end position="51"/>
    </location>
</feature>
<dbReference type="KEGG" id="sals:SLNWT_7221"/>
<dbReference type="Pfam" id="PF12172">
    <property type="entry name" value="zf-ChsH2"/>
    <property type="match status" value="1"/>
</dbReference>
<proteinExistence type="predicted"/>
<sequence>MFELTNRTAVLDREVQPSPPAAELYFQRCRWCGTALYQRLLCTGCGSTELDTERSEGRGVVCTYRRLSTDRDRWPVTMNEGFTVWCRVAGSLPMVRPGARVRLATTVEPTDEPVVELCRDSWDEPLPQGGLRRF</sequence>